<dbReference type="Proteomes" id="UP000292082">
    <property type="component" value="Unassembled WGS sequence"/>
</dbReference>
<protein>
    <submittedName>
        <fullName evidence="1">Uncharacterized protein</fullName>
    </submittedName>
</protein>
<gene>
    <name evidence="1" type="ORF">BD310DRAFT_919774</name>
</gene>
<name>A0A4Q9Q5H4_9APHY</name>
<sequence length="79" mass="8972">MVALALKGGRFLLSLVSDLYCQLQAIATIHQTEIGCVRFQSRHQTGSTCHLWETSVRSRFTTLSRSHRRTSIARWVPSL</sequence>
<organism evidence="1 2">
    <name type="scientific">Dichomitus squalens</name>
    <dbReference type="NCBI Taxonomy" id="114155"/>
    <lineage>
        <taxon>Eukaryota</taxon>
        <taxon>Fungi</taxon>
        <taxon>Dikarya</taxon>
        <taxon>Basidiomycota</taxon>
        <taxon>Agaricomycotina</taxon>
        <taxon>Agaricomycetes</taxon>
        <taxon>Polyporales</taxon>
        <taxon>Polyporaceae</taxon>
        <taxon>Dichomitus</taxon>
    </lineage>
</organism>
<reference evidence="1 2" key="1">
    <citation type="submission" date="2019-01" db="EMBL/GenBank/DDBJ databases">
        <title>Draft genome sequences of three monokaryotic isolates of the white-rot basidiomycete fungus Dichomitus squalens.</title>
        <authorList>
            <consortium name="DOE Joint Genome Institute"/>
            <person name="Lopez S.C."/>
            <person name="Andreopoulos B."/>
            <person name="Pangilinan J."/>
            <person name="Lipzen A."/>
            <person name="Riley R."/>
            <person name="Ahrendt S."/>
            <person name="Ng V."/>
            <person name="Barry K."/>
            <person name="Daum C."/>
            <person name="Grigoriev I.V."/>
            <person name="Hilden K.S."/>
            <person name="Makela M.R."/>
            <person name="de Vries R.P."/>
        </authorList>
    </citation>
    <scope>NUCLEOTIDE SEQUENCE [LARGE SCALE GENOMIC DNA]</scope>
    <source>
        <strain evidence="1 2">CBS 464.89</strain>
    </source>
</reference>
<dbReference type="AlphaFoldDB" id="A0A4Q9Q5H4"/>
<accession>A0A4Q9Q5H4</accession>
<keyword evidence="2" id="KW-1185">Reference proteome</keyword>
<dbReference type="EMBL" id="ML145095">
    <property type="protein sequence ID" value="TBU62186.1"/>
    <property type="molecule type" value="Genomic_DNA"/>
</dbReference>
<evidence type="ECO:0000313" key="1">
    <source>
        <dbReference type="EMBL" id="TBU62186.1"/>
    </source>
</evidence>
<evidence type="ECO:0000313" key="2">
    <source>
        <dbReference type="Proteomes" id="UP000292082"/>
    </source>
</evidence>
<proteinExistence type="predicted"/>